<keyword evidence="6" id="KW-1133">Transmembrane helix</keyword>
<dbReference type="GO" id="GO:0005739">
    <property type="term" value="C:mitochondrion"/>
    <property type="evidence" value="ECO:0007669"/>
    <property type="project" value="TreeGrafter"/>
</dbReference>
<keyword evidence="5" id="KW-0812">Transmembrane</keyword>
<keyword evidence="8" id="KW-0472">Membrane</keyword>
<evidence type="ECO:0000256" key="4">
    <source>
        <dbReference type="ARBA" id="ARBA00022679"/>
    </source>
</evidence>
<keyword evidence="11" id="KW-1185">Reference proteome</keyword>
<evidence type="ECO:0000256" key="1">
    <source>
        <dbReference type="ARBA" id="ARBA00004141"/>
    </source>
</evidence>
<dbReference type="InterPro" id="IPR006369">
    <property type="entry name" value="Protohaem_IX_farnesylTrfase"/>
</dbReference>
<dbReference type="GO" id="GO:0008495">
    <property type="term" value="F:protoheme IX farnesyltransferase activity"/>
    <property type="evidence" value="ECO:0007669"/>
    <property type="project" value="InterPro"/>
</dbReference>
<dbReference type="EMBL" id="JALLKP010000001">
    <property type="protein sequence ID" value="KAK2198235.1"/>
    <property type="molecule type" value="Genomic_DNA"/>
</dbReference>
<comment type="caution">
    <text evidence="10">The sequence shown here is derived from an EMBL/GenBank/DDBJ whole genome shotgun (WGS) entry which is preliminary data.</text>
</comment>
<organism evidence="10 11">
    <name type="scientific">Babesia duncani</name>
    <dbReference type="NCBI Taxonomy" id="323732"/>
    <lineage>
        <taxon>Eukaryota</taxon>
        <taxon>Sar</taxon>
        <taxon>Alveolata</taxon>
        <taxon>Apicomplexa</taxon>
        <taxon>Aconoidasida</taxon>
        <taxon>Piroplasmida</taxon>
        <taxon>Babesiidae</taxon>
        <taxon>Babesia</taxon>
    </lineage>
</organism>
<dbReference type="RefSeq" id="XP_067805077.1">
    <property type="nucleotide sequence ID" value="XM_067946286.1"/>
</dbReference>
<keyword evidence="4" id="KW-0808">Transferase</keyword>
<comment type="similarity">
    <text evidence="2">Belongs to the UbiA prenyltransferase family.</text>
</comment>
<dbReference type="PANTHER" id="PTHR43448:SF2">
    <property type="entry name" value="PROTOHEME IX FARNESYLTRANSFERASE, MITOCHONDRIAL"/>
    <property type="match status" value="1"/>
</dbReference>
<evidence type="ECO:0000256" key="3">
    <source>
        <dbReference type="ARBA" id="ARBA00016335"/>
    </source>
</evidence>
<dbReference type="Proteomes" id="UP001214638">
    <property type="component" value="Unassembled WGS sequence"/>
</dbReference>
<keyword evidence="7" id="KW-0350">Heme biosynthesis</keyword>
<accession>A0AAD9UQS2</accession>
<dbReference type="KEGG" id="bdw:94335542"/>
<dbReference type="GO" id="GO:0006784">
    <property type="term" value="P:heme A biosynthetic process"/>
    <property type="evidence" value="ECO:0007669"/>
    <property type="project" value="TreeGrafter"/>
</dbReference>
<evidence type="ECO:0000256" key="8">
    <source>
        <dbReference type="ARBA" id="ARBA00023136"/>
    </source>
</evidence>
<evidence type="ECO:0000313" key="11">
    <source>
        <dbReference type="Proteomes" id="UP001214638"/>
    </source>
</evidence>
<reference evidence="10" key="1">
    <citation type="journal article" date="2023" name="Nat. Microbiol.">
        <title>Babesia duncani multi-omics identifies virulence factors and drug targets.</title>
        <authorList>
            <person name="Singh P."/>
            <person name="Lonardi S."/>
            <person name="Liang Q."/>
            <person name="Vydyam P."/>
            <person name="Khabirova E."/>
            <person name="Fang T."/>
            <person name="Gihaz S."/>
            <person name="Thekkiniath J."/>
            <person name="Munshi M."/>
            <person name="Abel S."/>
            <person name="Ciampossin L."/>
            <person name="Batugedara G."/>
            <person name="Gupta M."/>
            <person name="Lu X.M."/>
            <person name="Lenz T."/>
            <person name="Chakravarty S."/>
            <person name="Cornillot E."/>
            <person name="Hu Y."/>
            <person name="Ma W."/>
            <person name="Gonzalez L.M."/>
            <person name="Sanchez S."/>
            <person name="Estrada K."/>
            <person name="Sanchez-Flores A."/>
            <person name="Montero E."/>
            <person name="Harb O.S."/>
            <person name="Le Roch K.G."/>
            <person name="Mamoun C.B."/>
        </authorList>
    </citation>
    <scope>NUCLEOTIDE SEQUENCE</scope>
    <source>
        <strain evidence="10">WA1</strain>
    </source>
</reference>
<name>A0AAD9UQS2_9APIC</name>
<gene>
    <name evidence="10" type="ORF">BdWA1_001244</name>
</gene>
<dbReference type="PANTHER" id="PTHR43448">
    <property type="entry name" value="PROTOHEME IX FARNESYLTRANSFERASE, MITOCHONDRIAL"/>
    <property type="match status" value="1"/>
</dbReference>
<dbReference type="GeneID" id="94335542"/>
<evidence type="ECO:0000256" key="7">
    <source>
        <dbReference type="ARBA" id="ARBA00023133"/>
    </source>
</evidence>
<evidence type="ECO:0000256" key="5">
    <source>
        <dbReference type="ARBA" id="ARBA00022692"/>
    </source>
</evidence>
<dbReference type="AlphaFoldDB" id="A0AAD9UQS2"/>
<dbReference type="InterPro" id="IPR000537">
    <property type="entry name" value="UbiA_prenyltransferase"/>
</dbReference>
<dbReference type="PROSITE" id="PS00943">
    <property type="entry name" value="UBIA"/>
    <property type="match status" value="1"/>
</dbReference>
<proteinExistence type="inferred from homology"/>
<sequence length="144" mass="15552">MGSLGRFLLEKGSRYRQCLSAVKALSKHRLSFWVGATGTSGYLMISPCLSWEALFTFGGIYCCSAAAHSFNQIIERHTDALMYRTCHRPLVTKLVTPIQAGVFGVGCAVSGLLMLNNTCGALAGSLSLLNIGLYTLCYTQCKSL</sequence>
<evidence type="ECO:0000313" key="10">
    <source>
        <dbReference type="EMBL" id="KAK2198235.1"/>
    </source>
</evidence>
<protein>
    <recommendedName>
        <fullName evidence="3">Protoheme IX farnesyltransferase, mitochondrial</fullName>
    </recommendedName>
    <alternativeName>
        <fullName evidence="9">Heme O synthase</fullName>
    </alternativeName>
</protein>
<comment type="subcellular location">
    <subcellularLocation>
        <location evidence="1">Membrane</location>
        <topology evidence="1">Multi-pass membrane protein</topology>
    </subcellularLocation>
</comment>
<dbReference type="Gene3D" id="1.10.357.140">
    <property type="entry name" value="UbiA prenyltransferase"/>
    <property type="match status" value="1"/>
</dbReference>
<dbReference type="Pfam" id="PF01040">
    <property type="entry name" value="UbiA"/>
    <property type="match status" value="1"/>
</dbReference>
<dbReference type="InterPro" id="IPR030470">
    <property type="entry name" value="UbiA_prenylTrfase_CS"/>
</dbReference>
<evidence type="ECO:0000256" key="6">
    <source>
        <dbReference type="ARBA" id="ARBA00022989"/>
    </source>
</evidence>
<dbReference type="InterPro" id="IPR044878">
    <property type="entry name" value="UbiA_sf"/>
</dbReference>
<dbReference type="GO" id="GO:0016020">
    <property type="term" value="C:membrane"/>
    <property type="evidence" value="ECO:0007669"/>
    <property type="project" value="UniProtKB-SubCell"/>
</dbReference>
<evidence type="ECO:0000256" key="2">
    <source>
        <dbReference type="ARBA" id="ARBA00005985"/>
    </source>
</evidence>
<evidence type="ECO:0000256" key="9">
    <source>
        <dbReference type="ARBA" id="ARBA00030253"/>
    </source>
</evidence>